<protein>
    <submittedName>
        <fullName evidence="1">Uncharacterized protein</fullName>
    </submittedName>
</protein>
<dbReference type="AlphaFoldDB" id="A0A1V8S9Y9"/>
<evidence type="ECO:0000313" key="2">
    <source>
        <dbReference type="Proteomes" id="UP000192596"/>
    </source>
</evidence>
<comment type="caution">
    <text evidence="1">The sequence shown here is derived from an EMBL/GenBank/DDBJ whole genome shotgun (WGS) entry which is preliminary data.</text>
</comment>
<proteinExistence type="predicted"/>
<dbReference type="OrthoDB" id="3820579at2759"/>
<name>A0A1V8S9Y9_9PEZI</name>
<gene>
    <name evidence="1" type="ORF">B0A48_17899</name>
</gene>
<dbReference type="Proteomes" id="UP000192596">
    <property type="component" value="Unassembled WGS sequence"/>
</dbReference>
<dbReference type="InParanoid" id="A0A1V8S9Y9"/>
<reference evidence="2" key="1">
    <citation type="submission" date="2017-03" db="EMBL/GenBank/DDBJ databases">
        <title>Genomes of endolithic fungi from Antarctica.</title>
        <authorList>
            <person name="Coleine C."/>
            <person name="Masonjones S."/>
            <person name="Stajich J.E."/>
        </authorList>
    </citation>
    <scope>NUCLEOTIDE SEQUENCE [LARGE SCALE GENOMIC DNA]</scope>
    <source>
        <strain evidence="2">CCFEE 5527</strain>
    </source>
</reference>
<sequence length="136" mass="14694">MSDLVGIREQIIGQYFITPHSDDNVLMFSANAKIMLATRNPSTFTAKSSTTLTTSPGEIAVVVFGQDKYIAAVMVGLTPAIESIECATPELAMRKLFTTVCEVLALHIPKLGIHQRAVHGGGCFDDDLIVESLKKN</sequence>
<evidence type="ECO:0000313" key="1">
    <source>
        <dbReference type="EMBL" id="OQN95956.1"/>
    </source>
</evidence>
<keyword evidence="2" id="KW-1185">Reference proteome</keyword>
<organism evidence="1 2">
    <name type="scientific">Cryoendolithus antarcticus</name>
    <dbReference type="NCBI Taxonomy" id="1507870"/>
    <lineage>
        <taxon>Eukaryota</taxon>
        <taxon>Fungi</taxon>
        <taxon>Dikarya</taxon>
        <taxon>Ascomycota</taxon>
        <taxon>Pezizomycotina</taxon>
        <taxon>Dothideomycetes</taxon>
        <taxon>Dothideomycetidae</taxon>
        <taxon>Cladosporiales</taxon>
        <taxon>Cladosporiaceae</taxon>
        <taxon>Cryoendolithus</taxon>
    </lineage>
</organism>
<dbReference type="EMBL" id="NAJO01000075">
    <property type="protein sequence ID" value="OQN95956.1"/>
    <property type="molecule type" value="Genomic_DNA"/>
</dbReference>
<accession>A0A1V8S9Y9</accession>